<keyword evidence="2" id="KW-1185">Reference proteome</keyword>
<dbReference type="AlphaFoldDB" id="A0A8J5HLT1"/>
<protein>
    <submittedName>
        <fullName evidence="1">Uncharacterized protein</fullName>
    </submittedName>
</protein>
<evidence type="ECO:0000313" key="2">
    <source>
        <dbReference type="Proteomes" id="UP000734854"/>
    </source>
</evidence>
<dbReference type="EMBL" id="JACMSC010000004">
    <property type="protein sequence ID" value="KAG6526655.1"/>
    <property type="molecule type" value="Genomic_DNA"/>
</dbReference>
<evidence type="ECO:0000313" key="1">
    <source>
        <dbReference type="EMBL" id="KAG6526655.1"/>
    </source>
</evidence>
<comment type="caution">
    <text evidence="1">The sequence shown here is derived from an EMBL/GenBank/DDBJ whole genome shotgun (WGS) entry which is preliminary data.</text>
</comment>
<gene>
    <name evidence="1" type="ORF">ZIOFF_016656</name>
</gene>
<dbReference type="PANTHER" id="PTHR33674">
    <property type="entry name" value="METHIONINE-S-OXIDE REDUCTASE"/>
    <property type="match status" value="1"/>
</dbReference>
<dbReference type="Pfam" id="PF24046">
    <property type="entry name" value="At4g08330"/>
    <property type="match status" value="1"/>
</dbReference>
<sequence length="145" mass="16328">MALRGRGDFQQPQTPTVGASDLFVPPRSVTYCCGSCGYALNLSSTDRHMTNIGSKYRKSIKKGIVSFISVDESRFSQVEELRCRPYFKSRHDWGFLRRRAKLFCRNCRNFVGVGYEEGIPSPDVASGDGKKYDIMIRALQPSSSK</sequence>
<dbReference type="InterPro" id="IPR045282">
    <property type="entry name" value="At4g08330-like"/>
</dbReference>
<dbReference type="PANTHER" id="PTHR33674:SF8">
    <property type="entry name" value="OS01G0833400 PROTEIN"/>
    <property type="match status" value="1"/>
</dbReference>
<dbReference type="OrthoDB" id="1907500at2759"/>
<dbReference type="Proteomes" id="UP000734854">
    <property type="component" value="Unassembled WGS sequence"/>
</dbReference>
<proteinExistence type="predicted"/>
<organism evidence="1 2">
    <name type="scientific">Zingiber officinale</name>
    <name type="common">Ginger</name>
    <name type="synonym">Amomum zingiber</name>
    <dbReference type="NCBI Taxonomy" id="94328"/>
    <lineage>
        <taxon>Eukaryota</taxon>
        <taxon>Viridiplantae</taxon>
        <taxon>Streptophyta</taxon>
        <taxon>Embryophyta</taxon>
        <taxon>Tracheophyta</taxon>
        <taxon>Spermatophyta</taxon>
        <taxon>Magnoliopsida</taxon>
        <taxon>Liliopsida</taxon>
        <taxon>Zingiberales</taxon>
        <taxon>Zingiberaceae</taxon>
        <taxon>Zingiber</taxon>
    </lineage>
</organism>
<accession>A0A8J5HLT1</accession>
<name>A0A8J5HLT1_ZINOF</name>
<reference evidence="1 2" key="1">
    <citation type="submission" date="2020-08" db="EMBL/GenBank/DDBJ databases">
        <title>Plant Genome Project.</title>
        <authorList>
            <person name="Zhang R.-G."/>
        </authorList>
    </citation>
    <scope>NUCLEOTIDE SEQUENCE [LARGE SCALE GENOMIC DNA]</scope>
    <source>
        <tissue evidence="1">Rhizome</tissue>
    </source>
</reference>